<reference evidence="5" key="1">
    <citation type="submission" date="2018-05" db="EMBL/GenBank/DDBJ databases">
        <authorList>
            <person name="Lanie J.A."/>
            <person name="Ng W.-L."/>
            <person name="Kazmierczak K.M."/>
            <person name="Andrzejewski T.M."/>
            <person name="Davidsen T.M."/>
            <person name="Wayne K.J."/>
            <person name="Tettelin H."/>
            <person name="Glass J.I."/>
            <person name="Rusch D."/>
            <person name="Podicherti R."/>
            <person name="Tsui H.-C.T."/>
            <person name="Winkler M.E."/>
        </authorList>
    </citation>
    <scope>NUCLEOTIDE SEQUENCE</scope>
</reference>
<evidence type="ECO:0000256" key="3">
    <source>
        <dbReference type="ARBA" id="ARBA00022729"/>
    </source>
</evidence>
<evidence type="ECO:0000313" key="5">
    <source>
        <dbReference type="EMBL" id="SVA27814.1"/>
    </source>
</evidence>
<evidence type="ECO:0000256" key="2">
    <source>
        <dbReference type="ARBA" id="ARBA00007639"/>
    </source>
</evidence>
<proteinExistence type="inferred from homology"/>
<comment type="similarity">
    <text evidence="2">Belongs to the bacterial solute-binding protein 2 family.</text>
</comment>
<organism evidence="5">
    <name type="scientific">marine metagenome</name>
    <dbReference type="NCBI Taxonomy" id="408172"/>
    <lineage>
        <taxon>unclassified sequences</taxon>
        <taxon>metagenomes</taxon>
        <taxon>ecological metagenomes</taxon>
    </lineage>
</organism>
<keyword evidence="3" id="KW-0732">Signal</keyword>
<dbReference type="EMBL" id="UINC01006487">
    <property type="protein sequence ID" value="SVA27814.1"/>
    <property type="molecule type" value="Genomic_DNA"/>
</dbReference>
<gene>
    <name evidence="5" type="ORF">METZ01_LOCUS80668</name>
</gene>
<dbReference type="GO" id="GO:0030313">
    <property type="term" value="C:cell envelope"/>
    <property type="evidence" value="ECO:0007669"/>
    <property type="project" value="UniProtKB-SubCell"/>
</dbReference>
<name>A0A381UIM5_9ZZZZ</name>
<comment type="subcellular location">
    <subcellularLocation>
        <location evidence="1">Cell envelope</location>
    </subcellularLocation>
</comment>
<accession>A0A381UIM5</accession>
<dbReference type="PANTHER" id="PTHR46847">
    <property type="entry name" value="D-ALLOSE-BINDING PERIPLASMIC PROTEIN-RELATED"/>
    <property type="match status" value="1"/>
</dbReference>
<dbReference type="Gene3D" id="3.40.50.2300">
    <property type="match status" value="2"/>
</dbReference>
<dbReference type="AlphaFoldDB" id="A0A381UIM5"/>
<evidence type="ECO:0000256" key="1">
    <source>
        <dbReference type="ARBA" id="ARBA00004196"/>
    </source>
</evidence>
<protein>
    <recommendedName>
        <fullName evidence="4">Periplasmic binding protein domain-containing protein</fullName>
    </recommendedName>
</protein>
<dbReference type="GO" id="GO:0030246">
    <property type="term" value="F:carbohydrate binding"/>
    <property type="evidence" value="ECO:0007669"/>
    <property type="project" value="UniProtKB-ARBA"/>
</dbReference>
<dbReference type="InterPro" id="IPR028082">
    <property type="entry name" value="Peripla_BP_I"/>
</dbReference>
<feature type="domain" description="Periplasmic binding protein" evidence="4">
    <location>
        <begin position="38"/>
        <end position="289"/>
    </location>
</feature>
<dbReference type="SUPFAM" id="SSF53822">
    <property type="entry name" value="Periplasmic binding protein-like I"/>
    <property type="match status" value="1"/>
</dbReference>
<dbReference type="InterPro" id="IPR025997">
    <property type="entry name" value="SBP_2_dom"/>
</dbReference>
<dbReference type="PANTHER" id="PTHR46847:SF1">
    <property type="entry name" value="D-ALLOSE-BINDING PERIPLASMIC PROTEIN-RELATED"/>
    <property type="match status" value="1"/>
</dbReference>
<sequence>MLKLIRIMFVSLVVMSLASLAFGHKGIKGTFYYVQNSAWHPVHQLTQQAFMEGCKQVGIDCALATTDENSLDALVALADHTISRSDAAGVAMWAGGLPVFKKAIKKAQKRGIPIVLPHFPVAKGFFADNAVQIAADPREWPVPLAEKMCAELKRAGKKGSVAITINNHNVTEDAVAETFAGAMKKYCPHLKILAVQEEGPEPTKAIQVATSIMLANPDIVAALSTTGGGPTTWAGAQKETGRKILAVGMDYTRVNLDLVKSGQVWGAVAQPLFTECLGSAKLLMEMANGAPAPYWTKLEAPLITKENVDDYYGMLDRLEPKYGDNLNKNPDS</sequence>
<evidence type="ECO:0000259" key="4">
    <source>
        <dbReference type="Pfam" id="PF13407"/>
    </source>
</evidence>
<dbReference type="Pfam" id="PF13407">
    <property type="entry name" value="Peripla_BP_4"/>
    <property type="match status" value="1"/>
</dbReference>